<dbReference type="Pfam" id="PF10294">
    <property type="entry name" value="Methyltransf_16"/>
    <property type="match status" value="1"/>
</dbReference>
<dbReference type="PANTHER" id="PTHR23108">
    <property type="entry name" value="METHYLTRANSFERASE-RELATED"/>
    <property type="match status" value="1"/>
</dbReference>
<dbReference type="GeneID" id="136082197"/>
<evidence type="ECO:0000313" key="2">
    <source>
        <dbReference type="RefSeq" id="XP_065656786.1"/>
    </source>
</evidence>
<sequence length="253" mass="29380">MNHDIFVLSEVHLCKTKNKISSEKYITRFCIKCSTHIEPKSIPLTENTIDYDSDGDLNTNRTEFDNNAITLTIIHCNSTHLNNVGKQVWAASLLMADYIIYSDVFKDCYCIELGAGVGICSILASFKASHVFSTDKENDILCLNQENYELNCFMRYYFQYNSEFSWIDKDCLVIEKTNIIIAADCIYDEEKRLNFSIEELDVSSPSYEHFRNLLHCYSSSNNISITNIPLDFPIFVDYERSSYLELWRIDIFK</sequence>
<evidence type="ECO:0000313" key="1">
    <source>
        <dbReference type="Proteomes" id="UP001652625"/>
    </source>
</evidence>
<organism evidence="1 2">
    <name type="scientific">Hydra vulgaris</name>
    <name type="common">Hydra</name>
    <name type="synonym">Hydra attenuata</name>
    <dbReference type="NCBI Taxonomy" id="6087"/>
    <lineage>
        <taxon>Eukaryota</taxon>
        <taxon>Metazoa</taxon>
        <taxon>Cnidaria</taxon>
        <taxon>Hydrozoa</taxon>
        <taxon>Hydroidolina</taxon>
        <taxon>Anthoathecata</taxon>
        <taxon>Aplanulata</taxon>
        <taxon>Hydridae</taxon>
        <taxon>Hydra</taxon>
    </lineage>
</organism>
<protein>
    <submittedName>
        <fullName evidence="2">Methyltransferase-like protein 22</fullName>
    </submittedName>
</protein>
<dbReference type="InterPro" id="IPR029063">
    <property type="entry name" value="SAM-dependent_MTases_sf"/>
</dbReference>
<dbReference type="Gene3D" id="3.40.50.150">
    <property type="entry name" value="Vaccinia Virus protein VP39"/>
    <property type="match status" value="1"/>
</dbReference>
<name>A0ABM4C5C4_HYDVU</name>
<accession>A0ABM4C5C4</accession>
<dbReference type="Proteomes" id="UP001652625">
    <property type="component" value="Chromosome 07"/>
</dbReference>
<dbReference type="InterPro" id="IPR038899">
    <property type="entry name" value="METTL22"/>
</dbReference>
<dbReference type="SUPFAM" id="SSF53335">
    <property type="entry name" value="S-adenosyl-L-methionine-dependent methyltransferases"/>
    <property type="match status" value="1"/>
</dbReference>
<dbReference type="RefSeq" id="XP_065656786.1">
    <property type="nucleotide sequence ID" value="XM_065800714.1"/>
</dbReference>
<reference evidence="2" key="1">
    <citation type="submission" date="2025-08" db="UniProtKB">
        <authorList>
            <consortium name="RefSeq"/>
        </authorList>
    </citation>
    <scope>IDENTIFICATION</scope>
</reference>
<dbReference type="PANTHER" id="PTHR23108:SF0">
    <property type="entry name" value="METHYLTRANSFERASE-LIKE PROTEIN 22"/>
    <property type="match status" value="1"/>
</dbReference>
<keyword evidence="1" id="KW-1185">Reference proteome</keyword>
<proteinExistence type="predicted"/>
<gene>
    <name evidence="2" type="primary">LOC136082197</name>
</gene>
<dbReference type="InterPro" id="IPR019410">
    <property type="entry name" value="Methyltransf_16"/>
</dbReference>